<dbReference type="EMBL" id="CAKASE010000068">
    <property type="protein sequence ID" value="CAG9572648.1"/>
    <property type="molecule type" value="Genomic_DNA"/>
</dbReference>
<protein>
    <submittedName>
        <fullName evidence="2">(African queen) hypothetical protein</fullName>
    </submittedName>
</protein>
<feature type="chain" id="PRO_5035286949" evidence="1">
    <location>
        <begin position="17"/>
        <end position="291"/>
    </location>
</feature>
<evidence type="ECO:0000313" key="2">
    <source>
        <dbReference type="EMBL" id="CAG9572648.1"/>
    </source>
</evidence>
<dbReference type="AlphaFoldDB" id="A0A8J2W7Z4"/>
<organism evidence="2 3">
    <name type="scientific">Danaus chrysippus</name>
    <name type="common">African queen</name>
    <dbReference type="NCBI Taxonomy" id="151541"/>
    <lineage>
        <taxon>Eukaryota</taxon>
        <taxon>Metazoa</taxon>
        <taxon>Ecdysozoa</taxon>
        <taxon>Arthropoda</taxon>
        <taxon>Hexapoda</taxon>
        <taxon>Insecta</taxon>
        <taxon>Pterygota</taxon>
        <taxon>Neoptera</taxon>
        <taxon>Endopterygota</taxon>
        <taxon>Lepidoptera</taxon>
        <taxon>Glossata</taxon>
        <taxon>Ditrysia</taxon>
        <taxon>Papilionoidea</taxon>
        <taxon>Nymphalidae</taxon>
        <taxon>Danainae</taxon>
        <taxon>Danaini</taxon>
        <taxon>Danaina</taxon>
        <taxon>Danaus</taxon>
        <taxon>Anosia</taxon>
    </lineage>
</organism>
<keyword evidence="1" id="KW-0732">Signal</keyword>
<feature type="signal peptide" evidence="1">
    <location>
        <begin position="1"/>
        <end position="16"/>
    </location>
</feature>
<dbReference type="SUPFAM" id="SSF56973">
    <property type="entry name" value="Aerolisin/ETX pore-forming domain"/>
    <property type="match status" value="1"/>
</dbReference>
<dbReference type="Gene3D" id="2.170.15.10">
    <property type="entry name" value="Proaerolysin, chain A, domain 3"/>
    <property type="match status" value="1"/>
</dbReference>
<accession>A0A8J2W7Z4</accession>
<comment type="caution">
    <text evidence="2">The sequence shown here is derived from an EMBL/GenBank/DDBJ whole genome shotgun (WGS) entry which is preliminary data.</text>
</comment>
<dbReference type="OrthoDB" id="8122616at2759"/>
<evidence type="ECO:0000256" key="1">
    <source>
        <dbReference type="SAM" id="SignalP"/>
    </source>
</evidence>
<evidence type="ECO:0000313" key="3">
    <source>
        <dbReference type="Proteomes" id="UP000789524"/>
    </source>
</evidence>
<gene>
    <name evidence="2" type="ORF">DCHRY22_LOCUS10172</name>
</gene>
<reference evidence="2" key="1">
    <citation type="submission" date="2021-09" db="EMBL/GenBank/DDBJ databases">
        <authorList>
            <person name="Martin H S."/>
        </authorList>
    </citation>
    <scope>NUCLEOTIDE SEQUENCE</scope>
</reference>
<keyword evidence="3" id="KW-1185">Reference proteome</keyword>
<sequence>MRTLIVLACLVVFGTAKITIDLETSDDVSDFTINYSGFEENVITDKFKNLFNIERNNLRLAVKSFYGSLPRDVFLQSPTPWGDLYKTYNWEEVKTILRVSSVRLKKNSLKKTSVLSHDFENPSNLTIKVNAGLSQSVENTITTSWSQSKEISVSQEFEYDLSVIFAKISGSTEISFTSTYGKSEERSETVTIGSTSAVEIELKPGQSATAVLTAKKSELEIEVVYVTTLRGNVAVNFRRPYKGHHFYGPSVIAVLKSAGLETEIMTYETIKLGTFMEASLKVFDKETGLPL</sequence>
<proteinExistence type="predicted"/>
<name>A0A8J2W7Z4_9NEOP</name>
<dbReference type="CDD" id="cd20235">
    <property type="entry name" value="PFM_spherulin-2a-like"/>
    <property type="match status" value="1"/>
</dbReference>
<dbReference type="Proteomes" id="UP000789524">
    <property type="component" value="Unassembled WGS sequence"/>
</dbReference>